<dbReference type="NCBIfam" id="TIGR02456">
    <property type="entry name" value="treS_nterm"/>
    <property type="match status" value="1"/>
</dbReference>
<dbReference type="PANTHER" id="PTHR10357">
    <property type="entry name" value="ALPHA-AMYLASE FAMILY MEMBER"/>
    <property type="match status" value="1"/>
</dbReference>
<evidence type="ECO:0000256" key="6">
    <source>
        <dbReference type="ARBA" id="ARBA00023235"/>
    </source>
</evidence>
<dbReference type="InterPro" id="IPR017853">
    <property type="entry name" value="GH"/>
</dbReference>
<dbReference type="Proteomes" id="UP001185069">
    <property type="component" value="Unassembled WGS sequence"/>
</dbReference>
<dbReference type="Pfam" id="PF16657">
    <property type="entry name" value="Malt_amylase_C"/>
    <property type="match status" value="1"/>
</dbReference>
<comment type="catalytic activity">
    <reaction evidence="1">
        <text>D-maltose = alpha,alpha-trehalose</text>
        <dbReference type="Rhea" id="RHEA:15145"/>
        <dbReference type="ChEBI" id="CHEBI:16551"/>
        <dbReference type="ChEBI" id="CHEBI:17306"/>
        <dbReference type="EC" id="5.4.99.16"/>
    </reaction>
</comment>
<keyword evidence="4" id="KW-0479">Metal-binding</keyword>
<feature type="domain" description="Glycosyl hydrolase family 13 catalytic" evidence="9">
    <location>
        <begin position="29"/>
        <end position="429"/>
    </location>
</feature>
<keyword evidence="10" id="KW-0326">Glycosidase</keyword>
<comment type="similarity">
    <text evidence="2">Belongs to the glycosyl hydrolase 13 family. TreS subfamily.</text>
</comment>
<accession>A0ABU1JD39</accession>
<keyword evidence="5" id="KW-0106">Calcium</keyword>
<dbReference type="Gene3D" id="3.20.20.80">
    <property type="entry name" value="Glycosidases"/>
    <property type="match status" value="1"/>
</dbReference>
<evidence type="ECO:0000259" key="9">
    <source>
        <dbReference type="SMART" id="SM00642"/>
    </source>
</evidence>
<name>A0ABU1JD39_9MICC</name>
<dbReference type="SUPFAM" id="SSF51445">
    <property type="entry name" value="(Trans)glycosidases"/>
    <property type="match status" value="1"/>
</dbReference>
<dbReference type="InterPro" id="IPR032091">
    <property type="entry name" value="Malt_amylase-like_C"/>
</dbReference>
<dbReference type="SUPFAM" id="SSF51011">
    <property type="entry name" value="Glycosyl hydrolase domain"/>
    <property type="match status" value="1"/>
</dbReference>
<keyword evidence="10" id="KW-0378">Hydrolase</keyword>
<evidence type="ECO:0000256" key="2">
    <source>
        <dbReference type="ARBA" id="ARBA00005496"/>
    </source>
</evidence>
<keyword evidence="6 10" id="KW-0413">Isomerase</keyword>
<dbReference type="RefSeq" id="WP_309797527.1">
    <property type="nucleotide sequence ID" value="NZ_BAAAHY010000005.1"/>
</dbReference>
<dbReference type="Gene3D" id="3.90.400.10">
    <property type="entry name" value="Oligo-1,6-glucosidase, Domain 2"/>
    <property type="match status" value="1"/>
</dbReference>
<dbReference type="GO" id="GO:0047471">
    <property type="term" value="F:maltose alpha-D-glucosyltransferase activity"/>
    <property type="evidence" value="ECO:0007669"/>
    <property type="project" value="UniProtKB-EC"/>
</dbReference>
<dbReference type="PANTHER" id="PTHR10357:SF219">
    <property type="entry name" value="MALTOSE ALPHA-D-GLUCOSYLTRANSFERASE"/>
    <property type="match status" value="1"/>
</dbReference>
<evidence type="ECO:0000256" key="5">
    <source>
        <dbReference type="ARBA" id="ARBA00022837"/>
    </source>
</evidence>
<dbReference type="InterPro" id="IPR045857">
    <property type="entry name" value="O16G_dom_2"/>
</dbReference>
<gene>
    <name evidence="10" type="ORF">JOE69_001550</name>
</gene>
<dbReference type="InterPro" id="IPR012810">
    <property type="entry name" value="TreS/a-amylase_N"/>
</dbReference>
<reference evidence="10 11" key="1">
    <citation type="submission" date="2023-07" db="EMBL/GenBank/DDBJ databases">
        <title>Sequencing the genomes of 1000 actinobacteria strains.</title>
        <authorList>
            <person name="Klenk H.-P."/>
        </authorList>
    </citation>
    <scope>NUCLEOTIDE SEQUENCE [LARGE SCALE GENOMIC DNA]</scope>
    <source>
        <strain evidence="10 11">DSM 14555</strain>
    </source>
</reference>
<evidence type="ECO:0000313" key="11">
    <source>
        <dbReference type="Proteomes" id="UP001185069"/>
    </source>
</evidence>
<keyword evidence="11" id="KW-1185">Reference proteome</keyword>
<evidence type="ECO:0000256" key="4">
    <source>
        <dbReference type="ARBA" id="ARBA00022723"/>
    </source>
</evidence>
<evidence type="ECO:0000313" key="10">
    <source>
        <dbReference type="EMBL" id="MDR6269312.1"/>
    </source>
</evidence>
<dbReference type="Gene3D" id="2.60.40.1180">
    <property type="entry name" value="Golgi alpha-mannosidase II"/>
    <property type="match status" value="1"/>
</dbReference>
<dbReference type="EC" id="5.4.99.16" evidence="3"/>
<evidence type="ECO:0000256" key="1">
    <source>
        <dbReference type="ARBA" id="ARBA00001595"/>
    </source>
</evidence>
<evidence type="ECO:0000256" key="3">
    <source>
        <dbReference type="ARBA" id="ARBA00012619"/>
    </source>
</evidence>
<dbReference type="InterPro" id="IPR013780">
    <property type="entry name" value="Glyco_hydro_b"/>
</dbReference>
<dbReference type="CDD" id="cd11334">
    <property type="entry name" value="AmyAc_TreS"/>
    <property type="match status" value="1"/>
</dbReference>
<evidence type="ECO:0000256" key="8">
    <source>
        <dbReference type="SAM" id="MobiDB-lite"/>
    </source>
</evidence>
<dbReference type="InterPro" id="IPR006047">
    <property type="entry name" value="GH13_cat_dom"/>
</dbReference>
<proteinExistence type="inferred from homology"/>
<dbReference type="GO" id="GO:0004556">
    <property type="term" value="F:alpha-amylase activity"/>
    <property type="evidence" value="ECO:0007669"/>
    <property type="project" value="UniProtKB-EC"/>
</dbReference>
<protein>
    <recommendedName>
        <fullName evidence="3">maltose alpha-D-glucosyltransferase</fullName>
        <ecNumber evidence="3">5.4.99.16</ecNumber>
    </recommendedName>
    <alternativeName>
        <fullName evidence="7">Maltose alpha-D-glucosyltransferase</fullName>
    </alternativeName>
</protein>
<dbReference type="Pfam" id="PF00128">
    <property type="entry name" value="Alpha-amylase"/>
    <property type="match status" value="2"/>
</dbReference>
<sequence>MSISSGHFNMNAPGLQHDPHWYRKAVFYEVLVRAFHDNNGDGSGDFSGLIERLDYLQWLGVDCLWVPPFFQSPLRDGGYDISDYYQVLDEFGTLSDFQRLVAEAHARGVRVIIDLPLNHTSDQHAWFQASREDPEGPYGDFYVWSDTDEKYQDARIIFIDTEESNWTFDPIRRQFFWHRFFSHQPDLNFENPKVVEAIFDVVRFWLDQGIDGFRADAIPYLFEEEGTNCENLPGTHDFLRDLRAMVDQEYPGRVIIAEANQPPGEVVEYFGTAAEPECHMAFHFPIMPRLFYALRDQKAAPIIETMKDTPAIPAGAQWGTFLRNHDELTLEMVTPAEREAMLGWYAPDSRMRANVGIRRRLAPLLDNSRAELELINALLLALPGSPFLYYGDEIGMGENIWLLDRDSVRTPMQWTPDRNAGFSNADPGKLYLPVVQSLVYHFNQVNVEAQQAHSASLLNWTRQILSVRKAHLAFGLGGYQNVEASADSVLAFLRELPEYNPEGELAESMLCVFNLSQHPVATQLRLPQYAGRGLRDVFGGTVFPTVGEDGLLTLTLGSHDFFWLRLRSANSNLASPLTQPMPLVAGPPAEPSPSTVPATGQIPVTEASNQERSMP</sequence>
<dbReference type="EMBL" id="JAVDQF010000001">
    <property type="protein sequence ID" value="MDR6269312.1"/>
    <property type="molecule type" value="Genomic_DNA"/>
</dbReference>
<comment type="caution">
    <text evidence="10">The sequence shown here is derived from an EMBL/GenBank/DDBJ whole genome shotgun (WGS) entry which is preliminary data.</text>
</comment>
<dbReference type="SMART" id="SM00642">
    <property type="entry name" value="Aamy"/>
    <property type="match status" value="1"/>
</dbReference>
<feature type="region of interest" description="Disordered" evidence="8">
    <location>
        <begin position="580"/>
        <end position="615"/>
    </location>
</feature>
<evidence type="ECO:0000256" key="7">
    <source>
        <dbReference type="ARBA" id="ARBA00031378"/>
    </source>
</evidence>
<feature type="compositionally biased region" description="Polar residues" evidence="8">
    <location>
        <begin position="606"/>
        <end position="615"/>
    </location>
</feature>
<organism evidence="10 11">
    <name type="scientific">Arthrobacter russicus</name>
    <dbReference type="NCBI Taxonomy" id="172040"/>
    <lineage>
        <taxon>Bacteria</taxon>
        <taxon>Bacillati</taxon>
        <taxon>Actinomycetota</taxon>
        <taxon>Actinomycetes</taxon>
        <taxon>Micrococcales</taxon>
        <taxon>Micrococcaceae</taxon>
        <taxon>Arthrobacter</taxon>
    </lineage>
</organism>